<feature type="compositionally biased region" description="Basic and acidic residues" evidence="1">
    <location>
        <begin position="205"/>
        <end position="251"/>
    </location>
</feature>
<feature type="compositionally biased region" description="Polar residues" evidence="1">
    <location>
        <begin position="183"/>
        <end position="193"/>
    </location>
</feature>
<accession>A0A9P6VK97</accession>
<feature type="compositionally biased region" description="Polar residues" evidence="1">
    <location>
        <begin position="265"/>
        <end position="281"/>
    </location>
</feature>
<gene>
    <name evidence="3" type="ORF">D0Z07_3923</name>
</gene>
<protein>
    <submittedName>
        <fullName evidence="3">Uncharacterized protein</fullName>
    </submittedName>
</protein>
<feature type="region of interest" description="Disordered" evidence="1">
    <location>
        <begin position="97"/>
        <end position="256"/>
    </location>
</feature>
<sequence>MAMTYTVGSWAVIFGLAGLMFYFNYYKPSQAQQAALSRGVAKGIEKKKEPKKSRKIRKDDVQGIAVHNEQQPKSESTLLANEVDHDEEELNNKEFARQLSSTKAGTLMPSKSQDGGRQRSIKQTRAQEKPVETGSDNGTTGADADDDRSPVNSPELGARATLAYDGDVSDMLESRTPGPSVLRLTSPSMPATTKKTKAAGPPEVSETKKQRQNRQKTELRKQMREEEEKERKILLEKQRRTAREAEGRAAKDGSAFMAAKAPTLSAWTGPTETNGNANKTTDIARVDFLDTYTPKASTSHETSQSESELAGSDWQKVAESISEEEQVRRAMEDSDSWKTVSKDKRKKKIQPAQSTQPTQPTKPESEDDVSDYAPPRLVAPSKPGQKWGMTLVTKVADDHYEEYHRDVQDSEWEVA</sequence>
<dbReference type="Proteomes" id="UP000785200">
    <property type="component" value="Unassembled WGS sequence"/>
</dbReference>
<feature type="region of interest" description="Disordered" evidence="1">
    <location>
        <begin position="43"/>
        <end position="78"/>
    </location>
</feature>
<organism evidence="3 4">
    <name type="scientific">Hyphodiscus hymeniophilus</name>
    <dbReference type="NCBI Taxonomy" id="353542"/>
    <lineage>
        <taxon>Eukaryota</taxon>
        <taxon>Fungi</taxon>
        <taxon>Dikarya</taxon>
        <taxon>Ascomycota</taxon>
        <taxon>Pezizomycotina</taxon>
        <taxon>Leotiomycetes</taxon>
        <taxon>Helotiales</taxon>
        <taxon>Hyphodiscaceae</taxon>
        <taxon>Hyphodiscus</taxon>
    </lineage>
</organism>
<feature type="transmembrane region" description="Helical" evidence="2">
    <location>
        <begin position="7"/>
        <end position="26"/>
    </location>
</feature>
<feature type="compositionally biased region" description="Low complexity" evidence="1">
    <location>
        <begin position="133"/>
        <end position="142"/>
    </location>
</feature>
<dbReference type="OrthoDB" id="4207724at2759"/>
<feature type="region of interest" description="Disordered" evidence="1">
    <location>
        <begin position="263"/>
        <end position="282"/>
    </location>
</feature>
<keyword evidence="2" id="KW-1133">Transmembrane helix</keyword>
<evidence type="ECO:0000256" key="1">
    <source>
        <dbReference type="SAM" id="MobiDB-lite"/>
    </source>
</evidence>
<keyword evidence="2" id="KW-0472">Membrane</keyword>
<reference evidence="3" key="1">
    <citation type="submission" date="2019-07" db="EMBL/GenBank/DDBJ databases">
        <title>Hyphodiscus hymeniophilus genome sequencing and assembly.</title>
        <authorList>
            <person name="Kramer G."/>
            <person name="Nodwell J."/>
        </authorList>
    </citation>
    <scope>NUCLEOTIDE SEQUENCE</scope>
    <source>
        <strain evidence="3">ATCC 34498</strain>
    </source>
</reference>
<evidence type="ECO:0000313" key="4">
    <source>
        <dbReference type="Proteomes" id="UP000785200"/>
    </source>
</evidence>
<keyword evidence="2" id="KW-0812">Transmembrane</keyword>
<comment type="caution">
    <text evidence="3">The sequence shown here is derived from an EMBL/GenBank/DDBJ whole genome shotgun (WGS) entry which is preliminary data.</text>
</comment>
<dbReference type="EMBL" id="VNKQ01000007">
    <property type="protein sequence ID" value="KAG0649736.1"/>
    <property type="molecule type" value="Genomic_DNA"/>
</dbReference>
<keyword evidence="4" id="KW-1185">Reference proteome</keyword>
<feature type="region of interest" description="Disordered" evidence="1">
    <location>
        <begin position="294"/>
        <end position="386"/>
    </location>
</feature>
<feature type="compositionally biased region" description="Low complexity" evidence="1">
    <location>
        <begin position="350"/>
        <end position="362"/>
    </location>
</feature>
<evidence type="ECO:0000313" key="3">
    <source>
        <dbReference type="EMBL" id="KAG0649736.1"/>
    </source>
</evidence>
<feature type="compositionally biased region" description="Polar residues" evidence="1">
    <location>
        <begin position="98"/>
        <end position="115"/>
    </location>
</feature>
<proteinExistence type="predicted"/>
<dbReference type="AlphaFoldDB" id="A0A9P6VK97"/>
<feature type="compositionally biased region" description="Basic and acidic residues" evidence="1">
    <location>
        <begin position="325"/>
        <end position="342"/>
    </location>
</feature>
<evidence type="ECO:0000256" key="2">
    <source>
        <dbReference type="SAM" id="Phobius"/>
    </source>
</evidence>
<name>A0A9P6VK97_9HELO</name>
<feature type="compositionally biased region" description="Polar residues" evidence="1">
    <location>
        <begin position="68"/>
        <end position="78"/>
    </location>
</feature>
<feature type="compositionally biased region" description="Low complexity" evidence="1">
    <location>
        <begin position="297"/>
        <end position="308"/>
    </location>
</feature>